<evidence type="ECO:0000256" key="1">
    <source>
        <dbReference type="ARBA" id="ARBA00004496"/>
    </source>
</evidence>
<keyword evidence="6 12" id="KW-0489">Methyltransferase</keyword>
<dbReference type="PANTHER" id="PTHR11579">
    <property type="entry name" value="PROTEIN-L-ISOASPARTATE O-METHYLTRANSFERASE"/>
    <property type="match status" value="1"/>
</dbReference>
<dbReference type="Gene3D" id="3.40.50.150">
    <property type="entry name" value="Vaccinia Virus protein VP39"/>
    <property type="match status" value="1"/>
</dbReference>
<keyword evidence="13" id="KW-1185">Reference proteome</keyword>
<reference evidence="12" key="1">
    <citation type="submission" date="2021-10" db="EMBL/GenBank/DDBJ databases">
        <title>Streptomonospora sp. nov., isolated from mangrove soil.</title>
        <authorList>
            <person name="Chen X."/>
            <person name="Ge X."/>
            <person name="Liu W."/>
        </authorList>
    </citation>
    <scope>NUCLEOTIDE SEQUENCE</scope>
    <source>
        <strain evidence="12">S1-112</strain>
    </source>
</reference>
<dbReference type="GO" id="GO:0004719">
    <property type="term" value="F:protein-L-isoaspartate (D-aspartate) O-methyltransferase activity"/>
    <property type="evidence" value="ECO:0007669"/>
    <property type="project" value="UniProtKB-EC"/>
</dbReference>
<dbReference type="InterPro" id="IPR000682">
    <property type="entry name" value="PCMT"/>
</dbReference>
<gene>
    <name evidence="12" type="primary">tgmC</name>
    <name evidence="12" type="ORF">LG943_05355</name>
</gene>
<evidence type="ECO:0000256" key="11">
    <source>
        <dbReference type="ARBA" id="ARBA00031350"/>
    </source>
</evidence>
<dbReference type="AlphaFoldDB" id="A0A9X3SCK0"/>
<evidence type="ECO:0000313" key="13">
    <source>
        <dbReference type="Proteomes" id="UP001140076"/>
    </source>
</evidence>
<dbReference type="SUPFAM" id="SSF53335">
    <property type="entry name" value="S-adenosyl-L-methionine-dependent methyltransferases"/>
    <property type="match status" value="1"/>
</dbReference>
<dbReference type="GO" id="GO:0005737">
    <property type="term" value="C:cytoplasm"/>
    <property type="evidence" value="ECO:0007669"/>
    <property type="project" value="UniProtKB-SubCell"/>
</dbReference>
<comment type="subcellular location">
    <subcellularLocation>
        <location evidence="1">Cytoplasm</location>
    </subcellularLocation>
</comment>
<dbReference type="Proteomes" id="UP001140076">
    <property type="component" value="Unassembled WGS sequence"/>
</dbReference>
<evidence type="ECO:0000256" key="4">
    <source>
        <dbReference type="ARBA" id="ARBA00013346"/>
    </source>
</evidence>
<evidence type="ECO:0000256" key="2">
    <source>
        <dbReference type="ARBA" id="ARBA00005369"/>
    </source>
</evidence>
<keyword evidence="5" id="KW-0963">Cytoplasm</keyword>
<dbReference type="RefSeq" id="WP_270071044.1">
    <property type="nucleotide sequence ID" value="NZ_JAJAQC010000007.1"/>
</dbReference>
<dbReference type="InterPro" id="IPR026448">
    <property type="entry name" value="Methyltr_grasp"/>
</dbReference>
<dbReference type="GO" id="GO:0032259">
    <property type="term" value="P:methylation"/>
    <property type="evidence" value="ECO:0007669"/>
    <property type="project" value="UniProtKB-KW"/>
</dbReference>
<dbReference type="EC" id="2.1.1.77" evidence="3"/>
<evidence type="ECO:0000256" key="8">
    <source>
        <dbReference type="ARBA" id="ARBA00022691"/>
    </source>
</evidence>
<dbReference type="CDD" id="cd02440">
    <property type="entry name" value="AdoMet_MTases"/>
    <property type="match status" value="1"/>
</dbReference>
<dbReference type="Pfam" id="PF01135">
    <property type="entry name" value="PCMT"/>
    <property type="match status" value="1"/>
</dbReference>
<dbReference type="EMBL" id="JAJAQC010000007">
    <property type="protein sequence ID" value="MDA0563758.1"/>
    <property type="molecule type" value="Genomic_DNA"/>
</dbReference>
<evidence type="ECO:0000256" key="7">
    <source>
        <dbReference type="ARBA" id="ARBA00022679"/>
    </source>
</evidence>
<protein>
    <recommendedName>
        <fullName evidence="4">Protein-L-isoaspartate O-methyltransferase</fullName>
        <ecNumber evidence="3">2.1.1.77</ecNumber>
    </recommendedName>
    <alternativeName>
        <fullName evidence="11">L-isoaspartyl protein carboxyl methyltransferase</fullName>
    </alternativeName>
    <alternativeName>
        <fullName evidence="9">Protein L-isoaspartyl methyltransferase</fullName>
    </alternativeName>
    <alternativeName>
        <fullName evidence="10">Protein-beta-aspartate methyltransferase</fullName>
    </alternativeName>
</protein>
<dbReference type="NCBIfam" id="TIGR04188">
    <property type="entry name" value="methyltr_grsp"/>
    <property type="match status" value="1"/>
</dbReference>
<evidence type="ECO:0000256" key="6">
    <source>
        <dbReference type="ARBA" id="ARBA00022603"/>
    </source>
</evidence>
<comment type="similarity">
    <text evidence="2">Belongs to the methyltransferase superfamily. L-isoaspartyl/D-aspartyl protein methyltransferase family.</text>
</comment>
<accession>A0A9X3SCK0</accession>
<organism evidence="12 13">
    <name type="scientific">Streptomonospora mangrovi</name>
    <dbReference type="NCBI Taxonomy" id="2883123"/>
    <lineage>
        <taxon>Bacteria</taxon>
        <taxon>Bacillati</taxon>
        <taxon>Actinomycetota</taxon>
        <taxon>Actinomycetes</taxon>
        <taxon>Streptosporangiales</taxon>
        <taxon>Nocardiopsidaceae</taxon>
        <taxon>Streptomonospora</taxon>
    </lineage>
</organism>
<dbReference type="InterPro" id="IPR029063">
    <property type="entry name" value="SAM-dependent_MTases_sf"/>
</dbReference>
<dbReference type="PANTHER" id="PTHR11579:SF0">
    <property type="entry name" value="PROTEIN-L-ISOASPARTATE(D-ASPARTATE) O-METHYLTRANSFERASE"/>
    <property type="match status" value="1"/>
</dbReference>
<evidence type="ECO:0000256" key="3">
    <source>
        <dbReference type="ARBA" id="ARBA00011890"/>
    </source>
</evidence>
<name>A0A9X3SCK0_9ACTN</name>
<comment type="caution">
    <text evidence="12">The sequence shown here is derived from an EMBL/GenBank/DDBJ whole genome shotgun (WGS) entry which is preliminary data.</text>
</comment>
<evidence type="ECO:0000313" key="12">
    <source>
        <dbReference type="EMBL" id="MDA0563758.1"/>
    </source>
</evidence>
<evidence type="ECO:0000256" key="9">
    <source>
        <dbReference type="ARBA" id="ARBA00030757"/>
    </source>
</evidence>
<keyword evidence="7" id="KW-0808">Transferase</keyword>
<evidence type="ECO:0000256" key="10">
    <source>
        <dbReference type="ARBA" id="ARBA00031323"/>
    </source>
</evidence>
<proteinExistence type="inferred from homology"/>
<keyword evidence="8" id="KW-0949">S-adenosyl-L-methionine</keyword>
<evidence type="ECO:0000256" key="5">
    <source>
        <dbReference type="ARBA" id="ARBA00022490"/>
    </source>
</evidence>
<sequence>MTRAVHAPSVALADRLVEAGVLEPEGALIDAFRRVDRGAFVPAFALFDHTPQGTRYRLVRGDRAEQREEWAAHVYADETLVIEINGTPVVEALPEGTGKGRWTSSSTMPGLMARLLGELDLAGGERVLEIGAGSGYNAAILCEVLGSQRVTSVDISPRLVADAADRLDRSGYTPVTAVCDGHLGYPERAPYDRIIATTAFTHVPPAWLGQVVPGGRVLVNVAGGTGGAMVKLDVRGDGTATGRFLPQWAGFMPARSHSPHTRTTVDDDGEDGWTALDPAAVRDPAMAFVAQLASGDAETLLKKADDGTDFLFMEGGDGSWAEIDLAPVESSRFRVVQGGPRRLWTAVEEAHRWWTANNAPDWSAFGATVTPNEQYVWFGSEDGDRRWPLVPPQARD</sequence>